<keyword evidence="3" id="KW-1133">Transmembrane helix</keyword>
<dbReference type="InterPro" id="IPR045584">
    <property type="entry name" value="Pilin-like"/>
</dbReference>
<keyword evidence="2" id="KW-0178">Competence</keyword>
<keyword evidence="3" id="KW-0472">Membrane</keyword>
<organism evidence="4 5">
    <name type="scientific">Effusibacillus consociatus</name>
    <dbReference type="NCBI Taxonomy" id="1117041"/>
    <lineage>
        <taxon>Bacteria</taxon>
        <taxon>Bacillati</taxon>
        <taxon>Bacillota</taxon>
        <taxon>Bacilli</taxon>
        <taxon>Bacillales</taxon>
        <taxon>Alicyclobacillaceae</taxon>
        <taxon>Effusibacillus</taxon>
    </lineage>
</organism>
<accession>A0ABV9Q910</accession>
<proteinExistence type="predicted"/>
<dbReference type="InterPro" id="IPR012902">
    <property type="entry name" value="N_methyl_site"/>
</dbReference>
<feature type="transmembrane region" description="Helical" evidence="3">
    <location>
        <begin position="21"/>
        <end position="45"/>
    </location>
</feature>
<evidence type="ECO:0000256" key="2">
    <source>
        <dbReference type="ARBA" id="ARBA00023287"/>
    </source>
</evidence>
<dbReference type="EMBL" id="JBHSHC010000119">
    <property type="protein sequence ID" value="MFC4769115.1"/>
    <property type="molecule type" value="Genomic_DNA"/>
</dbReference>
<dbReference type="Pfam" id="PF07963">
    <property type="entry name" value="N_methyl"/>
    <property type="match status" value="1"/>
</dbReference>
<dbReference type="Gene3D" id="3.30.700.10">
    <property type="entry name" value="Glycoprotein, Type 4 Pilin"/>
    <property type="match status" value="1"/>
</dbReference>
<keyword evidence="5" id="KW-1185">Reference proteome</keyword>
<dbReference type="Proteomes" id="UP001596002">
    <property type="component" value="Unassembled WGS sequence"/>
</dbReference>
<comment type="caution">
    <text evidence="4">The sequence shown here is derived from an EMBL/GenBank/DDBJ whole genome shotgun (WGS) entry which is preliminary data.</text>
</comment>
<reference evidence="5" key="1">
    <citation type="journal article" date="2019" name="Int. J. Syst. Evol. Microbiol.">
        <title>The Global Catalogue of Microorganisms (GCM) 10K type strain sequencing project: providing services to taxonomists for standard genome sequencing and annotation.</title>
        <authorList>
            <consortium name="The Broad Institute Genomics Platform"/>
            <consortium name="The Broad Institute Genome Sequencing Center for Infectious Disease"/>
            <person name="Wu L."/>
            <person name="Ma J."/>
        </authorList>
    </citation>
    <scope>NUCLEOTIDE SEQUENCE [LARGE SCALE GENOMIC DNA]</scope>
    <source>
        <strain evidence="5">WYCCWR 12678</strain>
    </source>
</reference>
<protein>
    <submittedName>
        <fullName evidence="4">Tfp pilus assembly protein FimT/FimU</fullName>
    </submittedName>
</protein>
<keyword evidence="3" id="KW-0812">Transmembrane</keyword>
<sequence>MMKQLSPARNTLQALRPSESGFSLVELLIVLFCLAALLGLSLPGYQRVIDNKNLQGTANQLYADMKECQSMALLTGENHSLRLNKDDGYEVWTGTAKRKSITFPKGIRISEQKWASNRPVLQFNGKGHPVGGGTVVLRNRHNKEISLTVHLHTGQIQVKEGRE</sequence>
<evidence type="ECO:0000313" key="5">
    <source>
        <dbReference type="Proteomes" id="UP001596002"/>
    </source>
</evidence>
<dbReference type="PIRSF" id="PIRSF021292">
    <property type="entry name" value="Competence_ComGD"/>
    <property type="match status" value="1"/>
</dbReference>
<name>A0ABV9Q910_9BACL</name>
<dbReference type="SUPFAM" id="SSF54523">
    <property type="entry name" value="Pili subunits"/>
    <property type="match status" value="1"/>
</dbReference>
<evidence type="ECO:0000256" key="3">
    <source>
        <dbReference type="SAM" id="Phobius"/>
    </source>
</evidence>
<evidence type="ECO:0000256" key="1">
    <source>
        <dbReference type="ARBA" id="ARBA00004241"/>
    </source>
</evidence>
<comment type="subcellular location">
    <subcellularLocation>
        <location evidence="1">Cell surface</location>
    </subcellularLocation>
</comment>
<evidence type="ECO:0000313" key="4">
    <source>
        <dbReference type="EMBL" id="MFC4769115.1"/>
    </source>
</evidence>
<gene>
    <name evidence="4" type="ORF">ACFO8Q_17430</name>
</gene>
<dbReference type="InterPro" id="IPR016785">
    <property type="entry name" value="ComGD"/>
</dbReference>